<protein>
    <submittedName>
        <fullName evidence="2">Retrotransposon protein, putative, ty1-copia subclass</fullName>
    </submittedName>
</protein>
<evidence type="ECO:0000259" key="1">
    <source>
        <dbReference type="Pfam" id="PF13976"/>
    </source>
</evidence>
<name>A0ABQ5GS02_9ASTR</name>
<dbReference type="Proteomes" id="UP001151760">
    <property type="component" value="Unassembled WGS sequence"/>
</dbReference>
<dbReference type="EMBL" id="BQNB010018742">
    <property type="protein sequence ID" value="GJT77757.1"/>
    <property type="molecule type" value="Genomic_DNA"/>
</dbReference>
<keyword evidence="3" id="KW-1185">Reference proteome</keyword>
<reference evidence="2" key="1">
    <citation type="journal article" date="2022" name="Int. J. Mol. Sci.">
        <title>Draft Genome of Tanacetum Coccineum: Genomic Comparison of Closely Related Tanacetum-Family Plants.</title>
        <authorList>
            <person name="Yamashiro T."/>
            <person name="Shiraishi A."/>
            <person name="Nakayama K."/>
            <person name="Satake H."/>
        </authorList>
    </citation>
    <scope>NUCLEOTIDE SEQUENCE</scope>
</reference>
<sequence>MLQELKSMFEKQAGVERFDLIQTFHACKQEDSKRVSAYLLKMKDYVEQLECLGYVLPQDLSKRNCPVYLDELLKKKKQVGTASSLDNYHYAPSITRGVVSVHRLAENRYVQCFTDYGILVSKNDILYFNAIPRDGIYENDIHNLVLNVNSICNVNNKRAKHNLDSTYLWHYLLAHISKKHIEKLQLEGLLKSTDDDSFDKCVSCL</sequence>
<comment type="caution">
    <text evidence="2">The sequence shown here is derived from an EMBL/GenBank/DDBJ whole genome shotgun (WGS) entry which is preliminary data.</text>
</comment>
<gene>
    <name evidence="2" type="ORF">Tco_1044482</name>
</gene>
<evidence type="ECO:0000313" key="2">
    <source>
        <dbReference type="EMBL" id="GJT77757.1"/>
    </source>
</evidence>
<dbReference type="InterPro" id="IPR025724">
    <property type="entry name" value="GAG-pre-integrase_dom"/>
</dbReference>
<dbReference type="Pfam" id="PF13976">
    <property type="entry name" value="gag_pre-integrs"/>
    <property type="match status" value="1"/>
</dbReference>
<proteinExistence type="predicted"/>
<reference evidence="2" key="2">
    <citation type="submission" date="2022-01" db="EMBL/GenBank/DDBJ databases">
        <authorList>
            <person name="Yamashiro T."/>
            <person name="Shiraishi A."/>
            <person name="Satake H."/>
            <person name="Nakayama K."/>
        </authorList>
    </citation>
    <scope>NUCLEOTIDE SEQUENCE</scope>
</reference>
<feature type="domain" description="GAG-pre-integrase" evidence="1">
    <location>
        <begin position="146"/>
        <end position="205"/>
    </location>
</feature>
<evidence type="ECO:0000313" key="3">
    <source>
        <dbReference type="Proteomes" id="UP001151760"/>
    </source>
</evidence>
<accession>A0ABQ5GS02</accession>
<organism evidence="2 3">
    <name type="scientific">Tanacetum coccineum</name>
    <dbReference type="NCBI Taxonomy" id="301880"/>
    <lineage>
        <taxon>Eukaryota</taxon>
        <taxon>Viridiplantae</taxon>
        <taxon>Streptophyta</taxon>
        <taxon>Embryophyta</taxon>
        <taxon>Tracheophyta</taxon>
        <taxon>Spermatophyta</taxon>
        <taxon>Magnoliopsida</taxon>
        <taxon>eudicotyledons</taxon>
        <taxon>Gunneridae</taxon>
        <taxon>Pentapetalae</taxon>
        <taxon>asterids</taxon>
        <taxon>campanulids</taxon>
        <taxon>Asterales</taxon>
        <taxon>Asteraceae</taxon>
        <taxon>Asteroideae</taxon>
        <taxon>Anthemideae</taxon>
        <taxon>Anthemidinae</taxon>
        <taxon>Tanacetum</taxon>
    </lineage>
</organism>